<dbReference type="EMBL" id="JAXCGZ010008004">
    <property type="protein sequence ID" value="KAK7078120.1"/>
    <property type="molecule type" value="Genomic_DNA"/>
</dbReference>
<dbReference type="InterPro" id="IPR000859">
    <property type="entry name" value="CUB_dom"/>
</dbReference>
<dbReference type="AlphaFoldDB" id="A0AAN8X574"/>
<dbReference type="PROSITE" id="PS01180">
    <property type="entry name" value="CUB"/>
    <property type="match status" value="1"/>
</dbReference>
<accession>A0AAN8X574</accession>
<organism evidence="4 5">
    <name type="scientific">Halocaridina rubra</name>
    <name type="common">Hawaiian red shrimp</name>
    <dbReference type="NCBI Taxonomy" id="373956"/>
    <lineage>
        <taxon>Eukaryota</taxon>
        <taxon>Metazoa</taxon>
        <taxon>Ecdysozoa</taxon>
        <taxon>Arthropoda</taxon>
        <taxon>Crustacea</taxon>
        <taxon>Multicrustacea</taxon>
        <taxon>Malacostraca</taxon>
        <taxon>Eumalacostraca</taxon>
        <taxon>Eucarida</taxon>
        <taxon>Decapoda</taxon>
        <taxon>Pleocyemata</taxon>
        <taxon>Caridea</taxon>
        <taxon>Atyoidea</taxon>
        <taxon>Atyidae</taxon>
        <taxon>Halocaridina</taxon>
    </lineage>
</organism>
<feature type="domain" description="CUB" evidence="3">
    <location>
        <begin position="33"/>
        <end position="172"/>
    </location>
</feature>
<protein>
    <recommendedName>
        <fullName evidence="3">CUB domain-containing protein</fullName>
    </recommendedName>
</protein>
<keyword evidence="1" id="KW-1015">Disulfide bond</keyword>
<evidence type="ECO:0000256" key="1">
    <source>
        <dbReference type="ARBA" id="ARBA00023157"/>
    </source>
</evidence>
<dbReference type="Proteomes" id="UP001381693">
    <property type="component" value="Unassembled WGS sequence"/>
</dbReference>
<dbReference type="Pfam" id="PF00431">
    <property type="entry name" value="CUB"/>
    <property type="match status" value="1"/>
</dbReference>
<evidence type="ECO:0000259" key="3">
    <source>
        <dbReference type="PROSITE" id="PS01180"/>
    </source>
</evidence>
<dbReference type="SUPFAM" id="SSF49854">
    <property type="entry name" value="Spermadhesin, CUB domain"/>
    <property type="match status" value="1"/>
</dbReference>
<sequence>MEAGTFHTPYIISGKEKLYLLRKSYPRGACMPCEISQLQSQNRYLNSLPYALLRKFLDPTAPTEGERLKRSAPVKGEQIFCEWNIRTQRGLYLLMTFHNLSAAYTVDCHGAYIEVERENNGYDARWCGNRVGQAGTRPHVIFAKTEVRITVYDDGSGDKSLPTGFEADIEVIDLFDSKDYNNFMKSNAYPHIRRLLLG</sequence>
<reference evidence="4 5" key="1">
    <citation type="submission" date="2023-11" db="EMBL/GenBank/DDBJ databases">
        <title>Halocaridina rubra genome assembly.</title>
        <authorList>
            <person name="Smith C."/>
        </authorList>
    </citation>
    <scope>NUCLEOTIDE SEQUENCE [LARGE SCALE GENOMIC DNA]</scope>
    <source>
        <strain evidence="4">EP-1</strain>
        <tissue evidence="4">Whole</tissue>
    </source>
</reference>
<dbReference type="InterPro" id="IPR035914">
    <property type="entry name" value="Sperma_CUB_dom_sf"/>
</dbReference>
<comment type="caution">
    <text evidence="4">The sequence shown here is derived from an EMBL/GenBank/DDBJ whole genome shotgun (WGS) entry which is preliminary data.</text>
</comment>
<evidence type="ECO:0000256" key="2">
    <source>
        <dbReference type="PROSITE-ProRule" id="PRU00059"/>
    </source>
</evidence>
<evidence type="ECO:0000313" key="5">
    <source>
        <dbReference type="Proteomes" id="UP001381693"/>
    </source>
</evidence>
<name>A0AAN8X574_HALRR</name>
<gene>
    <name evidence="4" type="ORF">SK128_017681</name>
</gene>
<dbReference type="Gene3D" id="2.60.120.290">
    <property type="entry name" value="Spermadhesin, CUB domain"/>
    <property type="match status" value="1"/>
</dbReference>
<comment type="caution">
    <text evidence="2">Lacks conserved residue(s) required for the propagation of feature annotation.</text>
</comment>
<evidence type="ECO:0000313" key="4">
    <source>
        <dbReference type="EMBL" id="KAK7078120.1"/>
    </source>
</evidence>
<proteinExistence type="predicted"/>
<keyword evidence="5" id="KW-1185">Reference proteome</keyword>